<dbReference type="InterPro" id="IPR037217">
    <property type="entry name" value="Trp/Indoleamine_2_3_dOase-like"/>
</dbReference>
<dbReference type="STRING" id="3708.A0A078JWR3"/>
<dbReference type="PANTHER" id="PTHR34795">
    <property type="entry name" value="NEMATODE RESISTANCE PROTEIN-LIKE HSPRO1"/>
    <property type="match status" value="1"/>
</dbReference>
<sequence length="420" mass="47783">MVDTDCKRKMVSPDLPSKLHVTIPSPFKLPVSSPISCSAPSSCSAYELYLRLPELRNLWLSRDFPHWTHEPILKPSLQALEITFRLVLAVCSDARPYINHREWNRRLDSILTSQIKLIASICEEEEDESAPVGDKRSSLSLLPQLATWRKSEAFGKKILSTIDNEMRFSKYTLGLGEQNISGKPSLQYDAVCRPNELYILKNNPYADHIDNNENETLYIIHQIIESWLHVSINLLKRINTRVDEGRFGEASGDVYLVESIWKLLTEVEDLHLLMDPEDFLKLKKQLHIKTAGKNDAFCFRSRGLVEVMKMSKGLREKVPFVVGVEVDPTGGPRLQEAAMRLYARKGEECDKIHLLQGMQGVEAAAKRFFFAYKQVVAAVMGSAEMNTECDSVRQIFMEPTYFPSLDAAKTFLGEFWSHVG</sequence>
<proteinExistence type="predicted"/>
<dbReference type="GO" id="GO:0046872">
    <property type="term" value="F:metal ion binding"/>
    <property type="evidence" value="ECO:0007669"/>
    <property type="project" value="InterPro"/>
</dbReference>
<feature type="domain" description="Nematode resistance protein-like HSPRO1 N-terminal" evidence="2">
    <location>
        <begin position="1"/>
        <end position="163"/>
    </location>
</feature>
<evidence type="ECO:0000259" key="1">
    <source>
        <dbReference type="Pfam" id="PF07014"/>
    </source>
</evidence>
<dbReference type="Pfam" id="PF07014">
    <property type="entry name" value="Hs1pro-1_C"/>
    <property type="match status" value="1"/>
</dbReference>
<dbReference type="InterPro" id="IPR038759">
    <property type="entry name" value="HSPRO1/HSPRO2"/>
</dbReference>
<evidence type="ECO:0000313" key="4">
    <source>
        <dbReference type="Proteomes" id="UP000028999"/>
    </source>
</evidence>
<dbReference type="EMBL" id="LK040939">
    <property type="protein sequence ID" value="CDY70017.1"/>
    <property type="molecule type" value="Genomic_DNA"/>
</dbReference>
<dbReference type="GO" id="GO:0019441">
    <property type="term" value="P:L-tryptophan catabolic process to kynurenine"/>
    <property type="evidence" value="ECO:0007669"/>
    <property type="project" value="InterPro"/>
</dbReference>
<keyword evidence="4" id="KW-1185">Reference proteome</keyword>
<evidence type="ECO:0000313" key="3">
    <source>
        <dbReference type="EMBL" id="CDY70017.1"/>
    </source>
</evidence>
<organism evidence="3 4">
    <name type="scientific">Brassica napus</name>
    <name type="common">Rape</name>
    <dbReference type="NCBI Taxonomy" id="3708"/>
    <lineage>
        <taxon>Eukaryota</taxon>
        <taxon>Viridiplantae</taxon>
        <taxon>Streptophyta</taxon>
        <taxon>Embryophyta</taxon>
        <taxon>Tracheophyta</taxon>
        <taxon>Spermatophyta</taxon>
        <taxon>Magnoliopsida</taxon>
        <taxon>eudicotyledons</taxon>
        <taxon>Gunneridae</taxon>
        <taxon>Pentapetalae</taxon>
        <taxon>rosids</taxon>
        <taxon>malvids</taxon>
        <taxon>Brassicales</taxon>
        <taxon>Brassicaceae</taxon>
        <taxon>Brassiceae</taxon>
        <taxon>Brassica</taxon>
    </lineage>
</organism>
<protein>
    <submittedName>
        <fullName evidence="3">BnaC04g53300D protein</fullName>
    </submittedName>
</protein>
<accession>A0A078JWR3</accession>
<dbReference type="InterPro" id="IPR009869">
    <property type="entry name" value="HSPRO1_N"/>
</dbReference>
<dbReference type="Gramene" id="CDY70017">
    <property type="protein sequence ID" value="CDY70017"/>
    <property type="gene ID" value="GSBRNA2T00094290001"/>
</dbReference>
<feature type="domain" description="Hs1pro-1 C-terminal" evidence="1">
    <location>
        <begin position="166"/>
        <end position="418"/>
    </location>
</feature>
<dbReference type="PaxDb" id="3708-A0A078JWR3"/>
<dbReference type="PANTHER" id="PTHR34795:SF6">
    <property type="entry name" value="HS1PRO-1 C-TERMINAL DOMAIN-CONTAINING PROTEIN"/>
    <property type="match status" value="1"/>
</dbReference>
<dbReference type="Gene3D" id="1.20.58.480">
    <property type="match status" value="1"/>
</dbReference>
<dbReference type="SUPFAM" id="SSF140959">
    <property type="entry name" value="Indolic compounds 2,3-dioxygenase-like"/>
    <property type="match status" value="1"/>
</dbReference>
<dbReference type="OMA" id="VHVMMDP"/>
<dbReference type="Pfam" id="PF07231">
    <property type="entry name" value="Hs1pro-1_N"/>
    <property type="match status" value="1"/>
</dbReference>
<gene>
    <name evidence="3" type="primary">BnaC04g53300D</name>
    <name evidence="3" type="ORF">GSBRNA2T00094290001</name>
</gene>
<dbReference type="GO" id="GO:0020037">
    <property type="term" value="F:heme binding"/>
    <property type="evidence" value="ECO:0007669"/>
    <property type="project" value="InterPro"/>
</dbReference>
<dbReference type="AlphaFoldDB" id="A0A078JWR3"/>
<dbReference type="InterPro" id="IPR009743">
    <property type="entry name" value="Hs1pro-1_C"/>
</dbReference>
<name>A0A078JWR3_BRANA</name>
<dbReference type="Proteomes" id="UP000028999">
    <property type="component" value="Unassembled WGS sequence"/>
</dbReference>
<reference evidence="3 4" key="1">
    <citation type="journal article" date="2014" name="Science">
        <title>Plant genetics. Early allopolyploid evolution in the post-Neolithic Brassica napus oilseed genome.</title>
        <authorList>
            <person name="Chalhoub B."/>
            <person name="Denoeud F."/>
            <person name="Liu S."/>
            <person name="Parkin I.A."/>
            <person name="Tang H."/>
            <person name="Wang X."/>
            <person name="Chiquet J."/>
            <person name="Belcram H."/>
            <person name="Tong C."/>
            <person name="Samans B."/>
            <person name="Correa M."/>
            <person name="Da Silva C."/>
            <person name="Just J."/>
            <person name="Falentin C."/>
            <person name="Koh C.S."/>
            <person name="Le Clainche I."/>
            <person name="Bernard M."/>
            <person name="Bento P."/>
            <person name="Noel B."/>
            <person name="Labadie K."/>
            <person name="Alberti A."/>
            <person name="Charles M."/>
            <person name="Arnaud D."/>
            <person name="Guo H."/>
            <person name="Daviaud C."/>
            <person name="Alamery S."/>
            <person name="Jabbari K."/>
            <person name="Zhao M."/>
            <person name="Edger P.P."/>
            <person name="Chelaifa H."/>
            <person name="Tack D."/>
            <person name="Lassalle G."/>
            <person name="Mestiri I."/>
            <person name="Schnel N."/>
            <person name="Le Paslier M.C."/>
            <person name="Fan G."/>
            <person name="Renault V."/>
            <person name="Bayer P.E."/>
            <person name="Golicz A.A."/>
            <person name="Manoli S."/>
            <person name="Lee T.H."/>
            <person name="Thi V.H."/>
            <person name="Chalabi S."/>
            <person name="Hu Q."/>
            <person name="Fan C."/>
            <person name="Tollenaere R."/>
            <person name="Lu Y."/>
            <person name="Battail C."/>
            <person name="Shen J."/>
            <person name="Sidebottom C.H."/>
            <person name="Wang X."/>
            <person name="Canaguier A."/>
            <person name="Chauveau A."/>
            <person name="Berard A."/>
            <person name="Deniot G."/>
            <person name="Guan M."/>
            <person name="Liu Z."/>
            <person name="Sun F."/>
            <person name="Lim Y.P."/>
            <person name="Lyons E."/>
            <person name="Town C.D."/>
            <person name="Bancroft I."/>
            <person name="Wang X."/>
            <person name="Meng J."/>
            <person name="Ma J."/>
            <person name="Pires J.C."/>
            <person name="King G.J."/>
            <person name="Brunel D."/>
            <person name="Delourme R."/>
            <person name="Renard M."/>
            <person name="Aury J.M."/>
            <person name="Adams K.L."/>
            <person name="Batley J."/>
            <person name="Snowdon R.J."/>
            <person name="Tost J."/>
            <person name="Edwards D."/>
            <person name="Zhou Y."/>
            <person name="Hua W."/>
            <person name="Sharpe A.G."/>
            <person name="Paterson A.H."/>
            <person name="Guan C."/>
            <person name="Wincker P."/>
        </authorList>
    </citation>
    <scope>NUCLEOTIDE SEQUENCE [LARGE SCALE GENOMIC DNA]</scope>
    <source>
        <strain evidence="4">cv. Darmor-bzh</strain>
    </source>
</reference>
<dbReference type="GO" id="GO:0006952">
    <property type="term" value="P:defense response"/>
    <property type="evidence" value="ECO:0007669"/>
    <property type="project" value="InterPro"/>
</dbReference>
<evidence type="ECO:0000259" key="2">
    <source>
        <dbReference type="Pfam" id="PF07231"/>
    </source>
</evidence>